<evidence type="ECO:0000256" key="1">
    <source>
        <dbReference type="ARBA" id="ARBA00004123"/>
    </source>
</evidence>
<evidence type="ECO:0000313" key="6">
    <source>
        <dbReference type="EMBL" id="CAI2173622.1"/>
    </source>
</evidence>
<comment type="caution">
    <text evidence="6">The sequence shown here is derived from an EMBL/GenBank/DDBJ whole genome shotgun (WGS) entry which is preliminary data.</text>
</comment>
<sequence length="108" mass="12195">MLQGIQSICITTNLWLLRNDELYIGITAGLLDPIDWSLKEALLACEKIDGKHTRENIQNAIEQIIGKFQLKQKLFVATTNNSPNEVKAIRLMEILHILCCAHTLHLSS</sequence>
<evidence type="ECO:0000256" key="5">
    <source>
        <dbReference type="ARBA" id="ARBA00023242"/>
    </source>
</evidence>
<name>A0A9W4SLB0_9GLOM</name>
<dbReference type="InterPro" id="IPR012337">
    <property type="entry name" value="RNaseH-like_sf"/>
</dbReference>
<protein>
    <submittedName>
        <fullName evidence="6">2606_t:CDS:1</fullName>
    </submittedName>
</protein>
<keyword evidence="3" id="KW-0863">Zinc-finger</keyword>
<dbReference type="Proteomes" id="UP001153678">
    <property type="component" value="Unassembled WGS sequence"/>
</dbReference>
<dbReference type="GO" id="GO:0008270">
    <property type="term" value="F:zinc ion binding"/>
    <property type="evidence" value="ECO:0007669"/>
    <property type="project" value="UniProtKB-KW"/>
</dbReference>
<keyword evidence="5" id="KW-0539">Nucleus</keyword>
<dbReference type="OrthoDB" id="2444987at2759"/>
<reference evidence="6" key="1">
    <citation type="submission" date="2022-08" db="EMBL/GenBank/DDBJ databases">
        <authorList>
            <person name="Kallberg Y."/>
            <person name="Tangrot J."/>
            <person name="Rosling A."/>
        </authorList>
    </citation>
    <scope>NUCLEOTIDE SEQUENCE</scope>
    <source>
        <strain evidence="6">Wild A</strain>
    </source>
</reference>
<dbReference type="SUPFAM" id="SSF53098">
    <property type="entry name" value="Ribonuclease H-like"/>
    <property type="match status" value="1"/>
</dbReference>
<accession>A0A9W4SLB0</accession>
<proteinExistence type="predicted"/>
<evidence type="ECO:0000256" key="4">
    <source>
        <dbReference type="ARBA" id="ARBA00022833"/>
    </source>
</evidence>
<gene>
    <name evidence="6" type="ORF">FWILDA_LOCUS6179</name>
</gene>
<dbReference type="AlphaFoldDB" id="A0A9W4SLB0"/>
<dbReference type="EMBL" id="CAMKVN010001089">
    <property type="protein sequence ID" value="CAI2173622.1"/>
    <property type="molecule type" value="Genomic_DNA"/>
</dbReference>
<evidence type="ECO:0000313" key="7">
    <source>
        <dbReference type="Proteomes" id="UP001153678"/>
    </source>
</evidence>
<evidence type="ECO:0000256" key="3">
    <source>
        <dbReference type="ARBA" id="ARBA00022771"/>
    </source>
</evidence>
<keyword evidence="2" id="KW-0479">Metal-binding</keyword>
<keyword evidence="4" id="KW-0862">Zinc</keyword>
<dbReference type="GO" id="GO:0005634">
    <property type="term" value="C:nucleus"/>
    <property type="evidence" value="ECO:0007669"/>
    <property type="project" value="UniProtKB-SubCell"/>
</dbReference>
<dbReference type="PANTHER" id="PTHR46481">
    <property type="entry name" value="ZINC FINGER BED DOMAIN-CONTAINING PROTEIN 4"/>
    <property type="match status" value="1"/>
</dbReference>
<organism evidence="6 7">
    <name type="scientific">Funneliformis geosporum</name>
    <dbReference type="NCBI Taxonomy" id="1117311"/>
    <lineage>
        <taxon>Eukaryota</taxon>
        <taxon>Fungi</taxon>
        <taxon>Fungi incertae sedis</taxon>
        <taxon>Mucoromycota</taxon>
        <taxon>Glomeromycotina</taxon>
        <taxon>Glomeromycetes</taxon>
        <taxon>Glomerales</taxon>
        <taxon>Glomeraceae</taxon>
        <taxon>Funneliformis</taxon>
    </lineage>
</organism>
<keyword evidence="7" id="KW-1185">Reference proteome</keyword>
<dbReference type="PANTHER" id="PTHR46481:SF10">
    <property type="entry name" value="ZINC FINGER BED DOMAIN-CONTAINING PROTEIN 39"/>
    <property type="match status" value="1"/>
</dbReference>
<comment type="subcellular location">
    <subcellularLocation>
        <location evidence="1">Nucleus</location>
    </subcellularLocation>
</comment>
<dbReference type="InterPro" id="IPR052035">
    <property type="entry name" value="ZnF_BED_domain_contain"/>
</dbReference>
<evidence type="ECO:0000256" key="2">
    <source>
        <dbReference type="ARBA" id="ARBA00022723"/>
    </source>
</evidence>